<evidence type="ECO:0000313" key="2">
    <source>
        <dbReference type="EMBL" id="PON63367.1"/>
    </source>
</evidence>
<name>A0A2P5CQP7_TREOI</name>
<dbReference type="Proteomes" id="UP000237000">
    <property type="component" value="Unassembled WGS sequence"/>
</dbReference>
<organism evidence="2 3">
    <name type="scientific">Trema orientale</name>
    <name type="common">Charcoal tree</name>
    <name type="synonym">Celtis orientalis</name>
    <dbReference type="NCBI Taxonomy" id="63057"/>
    <lineage>
        <taxon>Eukaryota</taxon>
        <taxon>Viridiplantae</taxon>
        <taxon>Streptophyta</taxon>
        <taxon>Embryophyta</taxon>
        <taxon>Tracheophyta</taxon>
        <taxon>Spermatophyta</taxon>
        <taxon>Magnoliopsida</taxon>
        <taxon>eudicotyledons</taxon>
        <taxon>Gunneridae</taxon>
        <taxon>Pentapetalae</taxon>
        <taxon>rosids</taxon>
        <taxon>fabids</taxon>
        <taxon>Rosales</taxon>
        <taxon>Cannabaceae</taxon>
        <taxon>Trema</taxon>
    </lineage>
</organism>
<feature type="domain" description="Putative plant transposon protein" evidence="1">
    <location>
        <begin position="61"/>
        <end position="148"/>
    </location>
</feature>
<proteinExistence type="predicted"/>
<accession>A0A2P5CQP7</accession>
<sequence>RKAPSSSSSWDNKKFVSAAANARYNAGMLNKEGDSRKGIRAQSWGFPRVSSYRQQQRMDDEFHEYAASIESLDEVTTTIAHSGAEWTLLGTTPRSLKTKNLKNDAQAWNYFIQDRFMPSKHLSDVTKYRAILMHYIMKGNSIYAGELLSPITW</sequence>
<dbReference type="EMBL" id="JXTC01000338">
    <property type="protein sequence ID" value="PON63367.1"/>
    <property type="molecule type" value="Genomic_DNA"/>
</dbReference>
<dbReference type="AlphaFoldDB" id="A0A2P5CQP7"/>
<dbReference type="InParanoid" id="A0A2P5CQP7"/>
<evidence type="ECO:0000313" key="3">
    <source>
        <dbReference type="Proteomes" id="UP000237000"/>
    </source>
</evidence>
<feature type="non-terminal residue" evidence="2">
    <location>
        <position position="1"/>
    </location>
</feature>
<protein>
    <recommendedName>
        <fullName evidence="1">Putative plant transposon protein domain-containing protein</fullName>
    </recommendedName>
</protein>
<keyword evidence="3" id="KW-1185">Reference proteome</keyword>
<gene>
    <name evidence="2" type="ORF">TorRG33x02_276590</name>
</gene>
<reference evidence="3" key="1">
    <citation type="submission" date="2016-06" db="EMBL/GenBank/DDBJ databases">
        <title>Parallel loss of symbiosis genes in relatives of nitrogen-fixing non-legume Parasponia.</title>
        <authorList>
            <person name="Van Velzen R."/>
            <person name="Holmer R."/>
            <person name="Bu F."/>
            <person name="Rutten L."/>
            <person name="Van Zeijl A."/>
            <person name="Liu W."/>
            <person name="Santuari L."/>
            <person name="Cao Q."/>
            <person name="Sharma T."/>
            <person name="Shen D."/>
            <person name="Roswanjaya Y."/>
            <person name="Wardhani T."/>
            <person name="Kalhor M.S."/>
            <person name="Jansen J."/>
            <person name="Van den Hoogen J."/>
            <person name="Gungor B."/>
            <person name="Hartog M."/>
            <person name="Hontelez J."/>
            <person name="Verver J."/>
            <person name="Yang W.-C."/>
            <person name="Schijlen E."/>
            <person name="Repin R."/>
            <person name="Schilthuizen M."/>
            <person name="Schranz E."/>
            <person name="Heidstra R."/>
            <person name="Miyata K."/>
            <person name="Fedorova E."/>
            <person name="Kohlen W."/>
            <person name="Bisseling T."/>
            <person name="Smit S."/>
            <person name="Geurts R."/>
        </authorList>
    </citation>
    <scope>NUCLEOTIDE SEQUENCE [LARGE SCALE GENOMIC DNA]</scope>
    <source>
        <strain evidence="3">cv. RG33-2</strain>
    </source>
</reference>
<evidence type="ECO:0000259" key="1">
    <source>
        <dbReference type="Pfam" id="PF20167"/>
    </source>
</evidence>
<comment type="caution">
    <text evidence="2">The sequence shown here is derived from an EMBL/GenBank/DDBJ whole genome shotgun (WGS) entry which is preliminary data.</text>
</comment>
<dbReference type="InterPro" id="IPR046796">
    <property type="entry name" value="Transposase_32_dom"/>
</dbReference>
<dbReference type="OrthoDB" id="1436833at2759"/>
<dbReference type="Pfam" id="PF20167">
    <property type="entry name" value="Transposase_32"/>
    <property type="match status" value="1"/>
</dbReference>